<dbReference type="Pfam" id="PF02559">
    <property type="entry name" value="CarD_TRCF_RID"/>
    <property type="match status" value="1"/>
</dbReference>
<dbReference type="SMART" id="SM01058">
    <property type="entry name" value="CarD_TRCF"/>
    <property type="match status" value="1"/>
</dbReference>
<dbReference type="PANTHER" id="PTHR38447:SF1">
    <property type="entry name" value="RNA POLYMERASE-BINDING TRANSCRIPTION FACTOR CARD"/>
    <property type="match status" value="1"/>
</dbReference>
<accession>A0A9D2BJ55</accession>
<dbReference type="Gene3D" id="1.20.58.1290">
    <property type="entry name" value="CarD-like, C-terminal domain"/>
    <property type="match status" value="1"/>
</dbReference>
<evidence type="ECO:0000313" key="2">
    <source>
        <dbReference type="EMBL" id="HIX77382.1"/>
    </source>
</evidence>
<dbReference type="Gene3D" id="2.40.10.170">
    <property type="match status" value="1"/>
</dbReference>
<feature type="domain" description="CarD-like/TRCF RNAP-interacting" evidence="1">
    <location>
        <begin position="1"/>
        <end position="113"/>
    </location>
</feature>
<protein>
    <submittedName>
        <fullName evidence="2">CarD family transcriptional regulator</fullName>
    </submittedName>
</protein>
<dbReference type="PANTHER" id="PTHR38447">
    <property type="entry name" value="TRANSCRIPTION FACTOR YDEB-RELATED"/>
    <property type="match status" value="1"/>
</dbReference>
<dbReference type="Proteomes" id="UP000886890">
    <property type="component" value="Unassembled WGS sequence"/>
</dbReference>
<comment type="caution">
    <text evidence="2">The sequence shown here is derived from an EMBL/GenBank/DDBJ whole genome shotgun (WGS) entry which is preliminary data.</text>
</comment>
<dbReference type="EMBL" id="DXEK01000123">
    <property type="protein sequence ID" value="HIX77382.1"/>
    <property type="molecule type" value="Genomic_DNA"/>
</dbReference>
<dbReference type="InterPro" id="IPR003711">
    <property type="entry name" value="CarD-like/TRCF_RID"/>
</dbReference>
<dbReference type="InterPro" id="IPR042215">
    <property type="entry name" value="CarD-like_C"/>
</dbReference>
<reference evidence="2" key="2">
    <citation type="submission" date="2021-04" db="EMBL/GenBank/DDBJ databases">
        <authorList>
            <person name="Gilroy R."/>
        </authorList>
    </citation>
    <scope>NUCLEOTIDE SEQUENCE</scope>
    <source>
        <strain evidence="2">CHK183-1962</strain>
    </source>
</reference>
<dbReference type="InterPro" id="IPR052531">
    <property type="entry name" value="CarD-like_regulator"/>
</dbReference>
<dbReference type="InterPro" id="IPR036101">
    <property type="entry name" value="CarD-like/TRCF_RID_sf"/>
</dbReference>
<dbReference type="SUPFAM" id="SSF141259">
    <property type="entry name" value="CarD-like"/>
    <property type="match status" value="1"/>
</dbReference>
<dbReference type="GO" id="GO:0009303">
    <property type="term" value="P:rRNA transcription"/>
    <property type="evidence" value="ECO:0007669"/>
    <property type="project" value="TreeGrafter"/>
</dbReference>
<proteinExistence type="predicted"/>
<sequence>MFEAGTMVVYGKNGTCRIEEIAEKRFFGQKRTYYILKPVHDQEATIYVPVDNEEAGRRMWRTLSREEVEHMIEKIPDVQDTWIADDKERKETFQKMLTQGGRKELLTLITTIYHQKQRLTRRGRKLHSSDEQIFRAAEKLLYDEIAVVLDMDEKQVQSYISRRLKEKNSAGSADN</sequence>
<organism evidence="2 3">
    <name type="scientific">Candidatus Fusicatenibacter merdavium</name>
    <dbReference type="NCBI Taxonomy" id="2838600"/>
    <lineage>
        <taxon>Bacteria</taxon>
        <taxon>Bacillati</taxon>
        <taxon>Bacillota</taxon>
        <taxon>Clostridia</taxon>
        <taxon>Lachnospirales</taxon>
        <taxon>Lachnospiraceae</taxon>
        <taxon>Fusicatenibacter</taxon>
    </lineage>
</organism>
<evidence type="ECO:0000259" key="1">
    <source>
        <dbReference type="SMART" id="SM01058"/>
    </source>
</evidence>
<reference evidence="2" key="1">
    <citation type="journal article" date="2021" name="PeerJ">
        <title>Extensive microbial diversity within the chicken gut microbiome revealed by metagenomics and culture.</title>
        <authorList>
            <person name="Gilroy R."/>
            <person name="Ravi A."/>
            <person name="Getino M."/>
            <person name="Pursley I."/>
            <person name="Horton D.L."/>
            <person name="Alikhan N.F."/>
            <person name="Baker D."/>
            <person name="Gharbi K."/>
            <person name="Hall N."/>
            <person name="Watson M."/>
            <person name="Adriaenssens E.M."/>
            <person name="Foster-Nyarko E."/>
            <person name="Jarju S."/>
            <person name="Secka A."/>
            <person name="Antonio M."/>
            <person name="Oren A."/>
            <person name="Chaudhuri R.R."/>
            <person name="La Ragione R."/>
            <person name="Hildebrand F."/>
            <person name="Pallen M.J."/>
        </authorList>
    </citation>
    <scope>NUCLEOTIDE SEQUENCE</scope>
    <source>
        <strain evidence="2">CHK183-1962</strain>
    </source>
</reference>
<name>A0A9D2BJ55_9FIRM</name>
<gene>
    <name evidence="2" type="ORF">H9734_07295</name>
</gene>
<dbReference type="AlphaFoldDB" id="A0A9D2BJ55"/>
<evidence type="ECO:0000313" key="3">
    <source>
        <dbReference type="Proteomes" id="UP000886890"/>
    </source>
</evidence>